<dbReference type="EMBL" id="GG704913">
    <property type="protein sequence ID" value="KJF60875.1"/>
    <property type="molecule type" value="Genomic_DNA"/>
</dbReference>
<feature type="transmembrane region" description="Helical" evidence="1">
    <location>
        <begin position="12"/>
        <end position="35"/>
    </location>
</feature>
<dbReference type="AlphaFoldDB" id="A0A0D8JU49"/>
<dbReference type="GeneID" id="24164920"/>
<keyword evidence="1" id="KW-0812">Transmembrane</keyword>
<keyword evidence="3" id="KW-1185">Reference proteome</keyword>
<sequence length="74" mass="8160">MPYPAYDPPPAGPLLLISLASLSKLFLQFLVCLWFPSSTLISLHVEYIPAHLTRPIPSGAENAENLILKFPKPC</sequence>
<proteinExistence type="predicted"/>
<gene>
    <name evidence="2" type="ORF">CIMG_13293</name>
</gene>
<accession>A0A0D8JU49</accession>
<dbReference type="VEuPathDB" id="FungiDB:CIMG_13293"/>
<evidence type="ECO:0000256" key="1">
    <source>
        <dbReference type="SAM" id="Phobius"/>
    </source>
</evidence>
<evidence type="ECO:0000313" key="3">
    <source>
        <dbReference type="Proteomes" id="UP000001261"/>
    </source>
</evidence>
<keyword evidence="1" id="KW-0472">Membrane</keyword>
<dbReference type="InParanoid" id="A0A0D8JU49"/>
<name>A0A0D8JU49_COCIM</name>
<dbReference type="Proteomes" id="UP000001261">
    <property type="component" value="Unassembled WGS sequence"/>
</dbReference>
<reference evidence="3" key="1">
    <citation type="journal article" date="2009" name="Genome Res.">
        <title>Comparative genomic analyses of the human fungal pathogens Coccidioides and their relatives.</title>
        <authorList>
            <person name="Sharpton T.J."/>
            <person name="Stajich J.E."/>
            <person name="Rounsley S.D."/>
            <person name="Gardner M.J."/>
            <person name="Wortman J.R."/>
            <person name="Jordar V.S."/>
            <person name="Maiti R."/>
            <person name="Kodira C.D."/>
            <person name="Neafsey D.E."/>
            <person name="Zeng Q."/>
            <person name="Hung C.-Y."/>
            <person name="McMahan C."/>
            <person name="Muszewska A."/>
            <person name="Grynberg M."/>
            <person name="Mandel M.A."/>
            <person name="Kellner E.M."/>
            <person name="Barker B.M."/>
            <person name="Galgiani J.N."/>
            <person name="Orbach M.J."/>
            <person name="Kirkland T.N."/>
            <person name="Cole G.T."/>
            <person name="Henn M.R."/>
            <person name="Birren B.W."/>
            <person name="Taylor J.W."/>
        </authorList>
    </citation>
    <scope>NUCLEOTIDE SEQUENCE [LARGE SCALE GENOMIC DNA]</scope>
    <source>
        <strain evidence="3">RS</strain>
    </source>
</reference>
<dbReference type="KEGG" id="cim:CIMG_13293"/>
<dbReference type="RefSeq" id="XP_004445141.1">
    <property type="nucleotide sequence ID" value="XM_004445084.1"/>
</dbReference>
<evidence type="ECO:0000313" key="2">
    <source>
        <dbReference type="EMBL" id="KJF60875.1"/>
    </source>
</evidence>
<protein>
    <submittedName>
        <fullName evidence="2">Uncharacterized protein</fullName>
    </submittedName>
</protein>
<reference evidence="3" key="2">
    <citation type="journal article" date="2010" name="Genome Res.">
        <title>Population genomic sequencing of Coccidioides fungi reveals recent hybridization and transposon control.</title>
        <authorList>
            <person name="Neafsey D.E."/>
            <person name="Barker B.M."/>
            <person name="Sharpton T.J."/>
            <person name="Stajich J.E."/>
            <person name="Park D.J."/>
            <person name="Whiston E."/>
            <person name="Hung C.-Y."/>
            <person name="McMahan C."/>
            <person name="White J."/>
            <person name="Sykes S."/>
            <person name="Heiman D."/>
            <person name="Young S."/>
            <person name="Zeng Q."/>
            <person name="Abouelleil A."/>
            <person name="Aftuck L."/>
            <person name="Bessette D."/>
            <person name="Brown A."/>
            <person name="FitzGerald M."/>
            <person name="Lui A."/>
            <person name="Macdonald J.P."/>
            <person name="Priest M."/>
            <person name="Orbach M.J."/>
            <person name="Galgiani J.N."/>
            <person name="Kirkland T.N."/>
            <person name="Cole G.T."/>
            <person name="Birren B.W."/>
            <person name="Henn M.R."/>
            <person name="Taylor J.W."/>
            <person name="Rounsley S.D."/>
        </authorList>
    </citation>
    <scope>GENOME REANNOTATION</scope>
    <source>
        <strain evidence="3">RS</strain>
    </source>
</reference>
<keyword evidence="1" id="KW-1133">Transmembrane helix</keyword>
<organism evidence="2 3">
    <name type="scientific">Coccidioides immitis (strain RS)</name>
    <name type="common">Valley fever fungus</name>
    <dbReference type="NCBI Taxonomy" id="246410"/>
    <lineage>
        <taxon>Eukaryota</taxon>
        <taxon>Fungi</taxon>
        <taxon>Dikarya</taxon>
        <taxon>Ascomycota</taxon>
        <taxon>Pezizomycotina</taxon>
        <taxon>Eurotiomycetes</taxon>
        <taxon>Eurotiomycetidae</taxon>
        <taxon>Onygenales</taxon>
        <taxon>Onygenaceae</taxon>
        <taxon>Coccidioides</taxon>
    </lineage>
</organism>